<keyword evidence="2" id="KW-0808">Transferase</keyword>
<evidence type="ECO:0000313" key="3">
    <source>
        <dbReference type="Proteomes" id="UP000664658"/>
    </source>
</evidence>
<dbReference type="Pfam" id="PF08241">
    <property type="entry name" value="Methyltransf_11"/>
    <property type="match status" value="1"/>
</dbReference>
<gene>
    <name evidence="2" type="ORF">J2R62_11760</name>
</gene>
<feature type="domain" description="Methyltransferase type 11" evidence="1">
    <location>
        <begin position="55"/>
        <end position="126"/>
    </location>
</feature>
<comment type="caution">
    <text evidence="2">The sequence shown here is derived from an EMBL/GenBank/DDBJ whole genome shotgun (WGS) entry which is preliminary data.</text>
</comment>
<dbReference type="AlphaFoldDB" id="A0A8I2B5E3"/>
<dbReference type="GO" id="GO:0032259">
    <property type="term" value="P:methylation"/>
    <property type="evidence" value="ECO:0007669"/>
    <property type="project" value="UniProtKB-KW"/>
</dbReference>
<dbReference type="InterPro" id="IPR013216">
    <property type="entry name" value="Methyltransf_11"/>
</dbReference>
<accession>A0A8I2B5E3</accession>
<proteinExistence type="predicted"/>
<protein>
    <submittedName>
        <fullName evidence="2">Methyltransferase domain-containing protein</fullName>
    </submittedName>
</protein>
<sequence>MIRPARTSRVILPPLGWSMIPKGERYRELLHQTLAPWWGKIFGFHLLKLGALSADLDSSASSIQHHVAVAPEGPQLSVLADPDCLPFTNKAFDAALLAFTLDYASDPHAVLREVDRVLVDDGYLILIDCNPFSLAGIGRCVPLLRRRFPYQCRMFAPFRITDWLHLLNYEVIHVEAMLPFPGRASSRRLAGFCTCHLPVLGSWRLLVARKRTIPLILTGSKRALNNPRMMYPVSACQQVNSPADSRCHPE</sequence>
<dbReference type="PANTHER" id="PTHR43036">
    <property type="entry name" value="OSJNBB0011N17.9 PROTEIN"/>
    <property type="match status" value="1"/>
</dbReference>
<keyword evidence="2" id="KW-0489">Methyltransferase</keyword>
<organism evidence="2 3">
    <name type="scientific">Plesiomonas shigelloides</name>
    <name type="common">Aeromonas shigelloides</name>
    <dbReference type="NCBI Taxonomy" id="703"/>
    <lineage>
        <taxon>Bacteria</taxon>
        <taxon>Pseudomonadati</taxon>
        <taxon>Pseudomonadota</taxon>
        <taxon>Gammaproteobacteria</taxon>
        <taxon>Enterobacterales</taxon>
        <taxon>Enterobacteriaceae</taxon>
        <taxon>Plesiomonas</taxon>
    </lineage>
</organism>
<reference evidence="2" key="1">
    <citation type="submission" date="2021-03" db="EMBL/GenBank/DDBJ databases">
        <title>Plesiomonas shigelloides zfcc0051, isolated from zebrafish feces.</title>
        <authorList>
            <person name="Vanderhoek Z."/>
            <person name="Gaulke C."/>
        </authorList>
    </citation>
    <scope>NUCLEOTIDE SEQUENCE</scope>
    <source>
        <strain evidence="2">Zfcc0051</strain>
    </source>
</reference>
<dbReference type="GO" id="GO:0008757">
    <property type="term" value="F:S-adenosylmethionine-dependent methyltransferase activity"/>
    <property type="evidence" value="ECO:0007669"/>
    <property type="project" value="InterPro"/>
</dbReference>
<evidence type="ECO:0000313" key="2">
    <source>
        <dbReference type="EMBL" id="MBO1108880.1"/>
    </source>
</evidence>
<dbReference type="RefSeq" id="WP_207542266.1">
    <property type="nucleotide sequence ID" value="NZ_JAFNAA010000012.1"/>
</dbReference>
<dbReference type="PANTHER" id="PTHR43036:SF2">
    <property type="entry name" value="OS04G0481300 PROTEIN"/>
    <property type="match status" value="1"/>
</dbReference>
<dbReference type="InterPro" id="IPR029063">
    <property type="entry name" value="SAM-dependent_MTases_sf"/>
</dbReference>
<dbReference type="SUPFAM" id="SSF53335">
    <property type="entry name" value="S-adenosyl-L-methionine-dependent methyltransferases"/>
    <property type="match status" value="1"/>
</dbReference>
<evidence type="ECO:0000259" key="1">
    <source>
        <dbReference type="Pfam" id="PF08241"/>
    </source>
</evidence>
<dbReference type="EMBL" id="JAFNAA010000012">
    <property type="protein sequence ID" value="MBO1108880.1"/>
    <property type="molecule type" value="Genomic_DNA"/>
</dbReference>
<dbReference type="Proteomes" id="UP000664658">
    <property type="component" value="Unassembled WGS sequence"/>
</dbReference>
<dbReference type="Gene3D" id="3.40.50.150">
    <property type="entry name" value="Vaccinia Virus protein VP39"/>
    <property type="match status" value="1"/>
</dbReference>
<name>A0A8I2B5E3_PLESH</name>